<dbReference type="InterPro" id="IPR010730">
    <property type="entry name" value="HET"/>
</dbReference>
<protein>
    <recommendedName>
        <fullName evidence="1">Heterokaryon incompatibility domain-containing protein</fullName>
    </recommendedName>
</protein>
<dbReference type="OrthoDB" id="5347061at2759"/>
<name>A0A8H7TGL4_9HELO</name>
<feature type="domain" description="Heterokaryon incompatibility" evidence="1">
    <location>
        <begin position="192"/>
        <end position="294"/>
    </location>
</feature>
<reference evidence="2" key="1">
    <citation type="submission" date="2021-02" db="EMBL/GenBank/DDBJ databases">
        <title>Genome sequence Cadophora malorum strain M34.</title>
        <authorList>
            <person name="Stefanovic E."/>
            <person name="Vu D."/>
            <person name="Scully C."/>
            <person name="Dijksterhuis J."/>
            <person name="Roader J."/>
            <person name="Houbraken J."/>
        </authorList>
    </citation>
    <scope>NUCLEOTIDE SEQUENCE</scope>
    <source>
        <strain evidence="2">M34</strain>
    </source>
</reference>
<dbReference type="Proteomes" id="UP000664132">
    <property type="component" value="Unassembled WGS sequence"/>
</dbReference>
<dbReference type="AlphaFoldDB" id="A0A8H7TGL4"/>
<keyword evidence="3" id="KW-1185">Reference proteome</keyword>
<accession>A0A8H7TGL4</accession>
<organism evidence="2 3">
    <name type="scientific">Cadophora malorum</name>
    <dbReference type="NCBI Taxonomy" id="108018"/>
    <lineage>
        <taxon>Eukaryota</taxon>
        <taxon>Fungi</taxon>
        <taxon>Dikarya</taxon>
        <taxon>Ascomycota</taxon>
        <taxon>Pezizomycotina</taxon>
        <taxon>Leotiomycetes</taxon>
        <taxon>Helotiales</taxon>
        <taxon>Ploettnerulaceae</taxon>
        <taxon>Cadophora</taxon>
    </lineage>
</organism>
<dbReference type="EMBL" id="JAFJYH010000069">
    <property type="protein sequence ID" value="KAG4421219.1"/>
    <property type="molecule type" value="Genomic_DNA"/>
</dbReference>
<sequence>MDFEIKKLCAHCSMLIPPSKSPAGFNQRHCSNLALLETSSHDCGLCSVFLDQWSLTAVQERLPDANEDNYDQMLLEVRILETQAPGETLVWGFLSVGFFVQDHALIYENEITLTTFASNSNRSYQLKPKASTTSIESRLAEVRSWLGECKDSHPHCNDQIKQLPKRLIDVGQADISPDLVTCTELEGKPARYATLSYYWGASAFTTRKSTLISSAHELPYEELPRIHREAITVARCLGFTYLWIDALCIVQDDNTEWEQEASRMQDIYAGSDLTIAATDSPDGSSGCFLILHLTVQCMPMFSLRRMHLRVKNTLSSSISEI</sequence>
<dbReference type="PANTHER" id="PTHR33112">
    <property type="entry name" value="DOMAIN PROTEIN, PUTATIVE-RELATED"/>
    <property type="match status" value="1"/>
</dbReference>
<dbReference type="Pfam" id="PF06985">
    <property type="entry name" value="HET"/>
    <property type="match status" value="1"/>
</dbReference>
<proteinExistence type="predicted"/>
<comment type="caution">
    <text evidence="2">The sequence shown here is derived from an EMBL/GenBank/DDBJ whole genome shotgun (WGS) entry which is preliminary data.</text>
</comment>
<gene>
    <name evidence="2" type="ORF">IFR04_005630</name>
</gene>
<evidence type="ECO:0000313" key="2">
    <source>
        <dbReference type="EMBL" id="KAG4421219.1"/>
    </source>
</evidence>
<dbReference type="PANTHER" id="PTHR33112:SF16">
    <property type="entry name" value="HETEROKARYON INCOMPATIBILITY DOMAIN-CONTAINING PROTEIN"/>
    <property type="match status" value="1"/>
</dbReference>
<evidence type="ECO:0000259" key="1">
    <source>
        <dbReference type="Pfam" id="PF06985"/>
    </source>
</evidence>
<evidence type="ECO:0000313" key="3">
    <source>
        <dbReference type="Proteomes" id="UP000664132"/>
    </source>
</evidence>